<dbReference type="PIRSF" id="PIRSF000412">
    <property type="entry name" value="SHMT"/>
    <property type="match status" value="1"/>
</dbReference>
<dbReference type="InterPro" id="IPR001085">
    <property type="entry name" value="Ser_HO-MeTrfase"/>
</dbReference>
<name>A0A382FKM6_9ZZZZ</name>
<dbReference type="Pfam" id="PF00464">
    <property type="entry name" value="SHMT"/>
    <property type="match status" value="1"/>
</dbReference>
<dbReference type="Gene3D" id="3.90.1150.10">
    <property type="entry name" value="Aspartate Aminotransferase, domain 1"/>
    <property type="match status" value="1"/>
</dbReference>
<accession>A0A382FKM6</accession>
<dbReference type="GO" id="GO:0004372">
    <property type="term" value="F:glycine hydroxymethyltransferase activity"/>
    <property type="evidence" value="ECO:0007669"/>
    <property type="project" value="InterPro"/>
</dbReference>
<dbReference type="PANTHER" id="PTHR11680">
    <property type="entry name" value="SERINE HYDROXYMETHYLTRANSFERASE"/>
    <property type="match status" value="1"/>
</dbReference>
<comment type="similarity">
    <text evidence="3">Belongs to the SHMT family.</text>
</comment>
<keyword evidence="8" id="KW-0663">Pyridoxal phosphate</keyword>
<keyword evidence="6" id="KW-0554">One-carbon metabolism</keyword>
<dbReference type="InterPro" id="IPR015424">
    <property type="entry name" value="PyrdxlP-dep_Trfase"/>
</dbReference>
<evidence type="ECO:0000313" key="10">
    <source>
        <dbReference type="EMBL" id="SVB63209.1"/>
    </source>
</evidence>
<dbReference type="EMBL" id="UINC01050353">
    <property type="protein sequence ID" value="SVB63209.1"/>
    <property type="molecule type" value="Genomic_DNA"/>
</dbReference>
<dbReference type="AlphaFoldDB" id="A0A382FKM6"/>
<keyword evidence="7" id="KW-0808">Transferase</keyword>
<dbReference type="FunFam" id="3.40.640.10:FF:000001">
    <property type="entry name" value="Serine hydroxymethyltransferase"/>
    <property type="match status" value="1"/>
</dbReference>
<dbReference type="CDD" id="cd00378">
    <property type="entry name" value="SHMT"/>
    <property type="match status" value="1"/>
</dbReference>
<evidence type="ECO:0000256" key="7">
    <source>
        <dbReference type="ARBA" id="ARBA00022679"/>
    </source>
</evidence>
<comment type="subunit">
    <text evidence="4">Homodimer.</text>
</comment>
<evidence type="ECO:0000256" key="5">
    <source>
        <dbReference type="ARBA" id="ARBA00022490"/>
    </source>
</evidence>
<dbReference type="GO" id="GO:0030170">
    <property type="term" value="F:pyridoxal phosphate binding"/>
    <property type="evidence" value="ECO:0007669"/>
    <property type="project" value="InterPro"/>
</dbReference>
<gene>
    <name evidence="10" type="ORF">METZ01_LOCUS216063</name>
</gene>
<dbReference type="InterPro" id="IPR039429">
    <property type="entry name" value="SHMT-like_dom"/>
</dbReference>
<dbReference type="PROSITE" id="PS00096">
    <property type="entry name" value="SHMT"/>
    <property type="match status" value="1"/>
</dbReference>
<dbReference type="HAMAP" id="MF_00051">
    <property type="entry name" value="SHMT"/>
    <property type="match status" value="1"/>
</dbReference>
<proteinExistence type="inferred from homology"/>
<comment type="subcellular location">
    <subcellularLocation>
        <location evidence="2">Cytoplasm</location>
    </subcellularLocation>
</comment>
<evidence type="ECO:0000256" key="3">
    <source>
        <dbReference type="ARBA" id="ARBA00006376"/>
    </source>
</evidence>
<dbReference type="InterPro" id="IPR015422">
    <property type="entry name" value="PyrdxlP-dep_Trfase_small"/>
</dbReference>
<dbReference type="NCBIfam" id="NF000586">
    <property type="entry name" value="PRK00011.1"/>
    <property type="match status" value="1"/>
</dbReference>
<dbReference type="GO" id="GO:0035999">
    <property type="term" value="P:tetrahydrofolate interconversion"/>
    <property type="evidence" value="ECO:0007669"/>
    <property type="project" value="InterPro"/>
</dbReference>
<dbReference type="GO" id="GO:0005829">
    <property type="term" value="C:cytosol"/>
    <property type="evidence" value="ECO:0007669"/>
    <property type="project" value="TreeGrafter"/>
</dbReference>
<evidence type="ECO:0000256" key="6">
    <source>
        <dbReference type="ARBA" id="ARBA00022563"/>
    </source>
</evidence>
<reference evidence="10" key="1">
    <citation type="submission" date="2018-05" db="EMBL/GenBank/DDBJ databases">
        <authorList>
            <person name="Lanie J.A."/>
            <person name="Ng W.-L."/>
            <person name="Kazmierczak K.M."/>
            <person name="Andrzejewski T.M."/>
            <person name="Davidsen T.M."/>
            <person name="Wayne K.J."/>
            <person name="Tettelin H."/>
            <person name="Glass J.I."/>
            <person name="Rusch D."/>
            <person name="Podicherti R."/>
            <person name="Tsui H.-C.T."/>
            <person name="Winkler M.E."/>
        </authorList>
    </citation>
    <scope>NUCLEOTIDE SEQUENCE</scope>
</reference>
<evidence type="ECO:0000259" key="9">
    <source>
        <dbReference type="Pfam" id="PF00464"/>
    </source>
</evidence>
<feature type="domain" description="Serine hydroxymethyltransferase-like" evidence="9">
    <location>
        <begin position="3"/>
        <end position="379"/>
    </location>
</feature>
<sequence length="400" mass="43477">MSLQKVDLEIAEAISKEKTRQSTNINLIASENYASPAVMEAQGSIFTNKYAEGYPGRRYYGGCEFVDVVEQLAIERAQSVFEAEYANVQPHSGAQANMAAYFAILDPGDTVLGMGLDHGGHLTHGSSVNFSAKLYNFISYGVDRELETIDFDEVKRLAEKHRPKLIIAGASAYTRIIDFTKFRHICDEVGSKLMVDMAHIAGLVAVGLHPSPIVEADIVTSTTHKTLRGPRGGMIFAKKSLAKKINSAVFPNMQGGPLEHTIAAKAVAYKEASTPKFRRYQEQVLSNAKILANTLKDGGLRLVSSGTENHMVLVDLTPLGTTGKEAEDSLGRSNIVVNRNAIPFDKLPPRQASGMRLGTPAVTSRGMTEPAIKEIGNLILKVLNNLGDNHTEIEVQNQVL</sequence>
<dbReference type="InterPro" id="IPR049943">
    <property type="entry name" value="Ser_HO-MeTrfase-like"/>
</dbReference>
<protein>
    <recommendedName>
        <fullName evidence="9">Serine hydroxymethyltransferase-like domain-containing protein</fullName>
    </recommendedName>
</protein>
<organism evidence="10">
    <name type="scientific">marine metagenome</name>
    <dbReference type="NCBI Taxonomy" id="408172"/>
    <lineage>
        <taxon>unclassified sequences</taxon>
        <taxon>metagenomes</taxon>
        <taxon>ecological metagenomes</taxon>
    </lineage>
</organism>
<dbReference type="InterPro" id="IPR019798">
    <property type="entry name" value="Ser_HO-MeTrfase_PLP_BS"/>
</dbReference>
<dbReference type="PANTHER" id="PTHR11680:SF35">
    <property type="entry name" value="SERINE HYDROXYMETHYLTRANSFERASE 1"/>
    <property type="match status" value="1"/>
</dbReference>
<evidence type="ECO:0000256" key="8">
    <source>
        <dbReference type="ARBA" id="ARBA00022898"/>
    </source>
</evidence>
<evidence type="ECO:0000256" key="1">
    <source>
        <dbReference type="ARBA" id="ARBA00001933"/>
    </source>
</evidence>
<feature type="non-terminal residue" evidence="10">
    <location>
        <position position="400"/>
    </location>
</feature>
<evidence type="ECO:0000256" key="2">
    <source>
        <dbReference type="ARBA" id="ARBA00004496"/>
    </source>
</evidence>
<evidence type="ECO:0000256" key="4">
    <source>
        <dbReference type="ARBA" id="ARBA00011738"/>
    </source>
</evidence>
<dbReference type="SUPFAM" id="SSF53383">
    <property type="entry name" value="PLP-dependent transferases"/>
    <property type="match status" value="1"/>
</dbReference>
<comment type="cofactor">
    <cofactor evidence="1">
        <name>pyridoxal 5'-phosphate</name>
        <dbReference type="ChEBI" id="CHEBI:597326"/>
    </cofactor>
</comment>
<keyword evidence="5" id="KW-0963">Cytoplasm</keyword>
<dbReference type="Gene3D" id="3.40.640.10">
    <property type="entry name" value="Type I PLP-dependent aspartate aminotransferase-like (Major domain)"/>
    <property type="match status" value="1"/>
</dbReference>
<dbReference type="GO" id="GO:0019264">
    <property type="term" value="P:glycine biosynthetic process from serine"/>
    <property type="evidence" value="ECO:0007669"/>
    <property type="project" value="InterPro"/>
</dbReference>
<dbReference type="InterPro" id="IPR015421">
    <property type="entry name" value="PyrdxlP-dep_Trfase_major"/>
</dbReference>